<sequence length="53" mass="5853">MKILHIGKFYPVYGGVEKVMYDFCDGLSKLGIQSDFLGVNANAKTTNIVKVND</sequence>
<reference evidence="1 2" key="1">
    <citation type="submission" date="2017-11" db="EMBL/GenBank/DDBJ databases">
        <title>Infants hospitalized years apart are colonized by the same room-sourced microbial strains.</title>
        <authorList>
            <person name="Brooks B."/>
            <person name="Olm M.R."/>
            <person name="Firek B.A."/>
            <person name="Baker R."/>
            <person name="Thomas B.C."/>
            <person name="Morowitz M.J."/>
            <person name="Banfield J.F."/>
        </authorList>
    </citation>
    <scope>NUCLEOTIDE SEQUENCE [LARGE SCALE GENOMIC DNA]</scope>
    <source>
        <strain evidence="1">S2_009_000_R2_76</strain>
    </source>
</reference>
<gene>
    <name evidence="1" type="ORF">DI598_17325</name>
</gene>
<feature type="non-terminal residue" evidence="1">
    <location>
        <position position="53"/>
    </location>
</feature>
<evidence type="ECO:0000313" key="2">
    <source>
        <dbReference type="Proteomes" id="UP000249645"/>
    </source>
</evidence>
<dbReference type="GO" id="GO:0016740">
    <property type="term" value="F:transferase activity"/>
    <property type="evidence" value="ECO:0007669"/>
    <property type="project" value="UniProtKB-KW"/>
</dbReference>
<keyword evidence="1" id="KW-0808">Transferase</keyword>
<dbReference type="Proteomes" id="UP000249645">
    <property type="component" value="Unassembled WGS sequence"/>
</dbReference>
<organism evidence="1 2">
    <name type="scientific">Pseudopedobacter saltans</name>
    <dbReference type="NCBI Taxonomy" id="151895"/>
    <lineage>
        <taxon>Bacteria</taxon>
        <taxon>Pseudomonadati</taxon>
        <taxon>Bacteroidota</taxon>
        <taxon>Sphingobacteriia</taxon>
        <taxon>Sphingobacteriales</taxon>
        <taxon>Sphingobacteriaceae</taxon>
        <taxon>Pseudopedobacter</taxon>
    </lineage>
</organism>
<dbReference type="SUPFAM" id="SSF53756">
    <property type="entry name" value="UDP-Glycosyltransferase/glycogen phosphorylase"/>
    <property type="match status" value="1"/>
</dbReference>
<comment type="caution">
    <text evidence="1">The sequence shown here is derived from an EMBL/GenBank/DDBJ whole genome shotgun (WGS) entry which is preliminary data.</text>
</comment>
<evidence type="ECO:0000313" key="1">
    <source>
        <dbReference type="EMBL" id="PZP42101.1"/>
    </source>
</evidence>
<proteinExistence type="predicted"/>
<dbReference type="Gene3D" id="3.40.50.2000">
    <property type="entry name" value="Glycogen Phosphorylase B"/>
    <property type="match status" value="1"/>
</dbReference>
<name>A0A2W5EDJ2_9SPHI</name>
<dbReference type="EMBL" id="QFOI01000455">
    <property type="protein sequence ID" value="PZP42101.1"/>
    <property type="molecule type" value="Genomic_DNA"/>
</dbReference>
<protein>
    <submittedName>
        <fullName evidence="1">Glycosyl transferase family 1</fullName>
    </submittedName>
</protein>
<dbReference type="AlphaFoldDB" id="A0A2W5EDJ2"/>
<accession>A0A2W5EDJ2</accession>